<dbReference type="Pfam" id="PF05019">
    <property type="entry name" value="Coq4"/>
    <property type="match status" value="1"/>
</dbReference>
<evidence type="ECO:0000256" key="1">
    <source>
        <dbReference type="SAM" id="Phobius"/>
    </source>
</evidence>
<proteinExistence type="predicted"/>
<organism evidence="2 3">
    <name type="scientific">Pendulispora albinea</name>
    <dbReference type="NCBI Taxonomy" id="2741071"/>
    <lineage>
        <taxon>Bacteria</taxon>
        <taxon>Pseudomonadati</taxon>
        <taxon>Myxococcota</taxon>
        <taxon>Myxococcia</taxon>
        <taxon>Myxococcales</taxon>
        <taxon>Sorangiineae</taxon>
        <taxon>Pendulisporaceae</taxon>
        <taxon>Pendulispora</taxon>
    </lineage>
</organism>
<gene>
    <name evidence="2" type="ORF">LZC94_48335</name>
</gene>
<dbReference type="EMBL" id="CP089984">
    <property type="protein sequence ID" value="WXB15614.1"/>
    <property type="molecule type" value="Genomic_DNA"/>
</dbReference>
<dbReference type="Proteomes" id="UP001370348">
    <property type="component" value="Chromosome"/>
</dbReference>
<accession>A0ABZ2M1A0</accession>
<protein>
    <submittedName>
        <fullName evidence="2">Coq4 family protein</fullName>
    </submittedName>
</protein>
<keyword evidence="1" id="KW-0812">Transmembrane</keyword>
<evidence type="ECO:0000313" key="2">
    <source>
        <dbReference type="EMBL" id="WXB15614.1"/>
    </source>
</evidence>
<keyword evidence="1" id="KW-1133">Transmembrane helix</keyword>
<dbReference type="PANTHER" id="PTHR12922">
    <property type="entry name" value="UBIQUINONE BIOSYNTHESIS PROTEIN"/>
    <property type="match status" value="1"/>
</dbReference>
<reference evidence="2 3" key="1">
    <citation type="submission" date="2021-12" db="EMBL/GenBank/DDBJ databases">
        <title>Discovery of the Pendulisporaceae a myxobacterial family with distinct sporulation behavior and unique specialized metabolism.</title>
        <authorList>
            <person name="Garcia R."/>
            <person name="Popoff A."/>
            <person name="Bader C.D."/>
            <person name="Loehr J."/>
            <person name="Walesch S."/>
            <person name="Walt C."/>
            <person name="Boldt J."/>
            <person name="Bunk B."/>
            <person name="Haeckl F.J.F.P.J."/>
            <person name="Gunesch A.P."/>
            <person name="Birkelbach J."/>
            <person name="Nuebel U."/>
            <person name="Pietschmann T."/>
            <person name="Bach T."/>
            <person name="Mueller R."/>
        </authorList>
    </citation>
    <scope>NUCLEOTIDE SEQUENCE [LARGE SCALE GENOMIC DNA]</scope>
    <source>
        <strain evidence="2 3">MSr11954</strain>
    </source>
</reference>
<evidence type="ECO:0000313" key="3">
    <source>
        <dbReference type="Proteomes" id="UP001370348"/>
    </source>
</evidence>
<keyword evidence="1" id="KW-0472">Membrane</keyword>
<dbReference type="PANTHER" id="PTHR12922:SF7">
    <property type="entry name" value="UBIQUINONE BIOSYNTHESIS PROTEIN COQ4 HOMOLOG, MITOCHONDRIAL"/>
    <property type="match status" value="1"/>
</dbReference>
<name>A0ABZ2M1A0_9BACT</name>
<dbReference type="RefSeq" id="WP_394825246.1">
    <property type="nucleotide sequence ID" value="NZ_CP089984.1"/>
</dbReference>
<feature type="transmembrane region" description="Helical" evidence="1">
    <location>
        <begin position="148"/>
        <end position="165"/>
    </location>
</feature>
<dbReference type="InterPro" id="IPR007715">
    <property type="entry name" value="Coq4"/>
</dbReference>
<sequence length="237" mass="26088">MMNPIAAVKGLHAFVSVVRNTKRLEPVFALADSLENDKFLVPVIEDLKRTEEGATALATLRRLPPWDLPALASYPEGSLGKSFYDHLRTAKIDPSALPTLPASDPRAYVRAHLYETHDLWHALTGFDVDEAGELGLQAFYLAQFRSPLALAILAAGFLNTALYAMEDRVRRMDAISVGWGMGRFAKPIFGIDWESLLAEPISEVRKRYRVMPVIAALEGAKGHRAPLHSARDAASLA</sequence>
<keyword evidence="3" id="KW-1185">Reference proteome</keyword>